<dbReference type="Proteomes" id="UP000504610">
    <property type="component" value="Chromosome 4"/>
</dbReference>
<keyword evidence="1" id="KW-0472">Membrane</keyword>
<keyword evidence="2" id="KW-1185">Reference proteome</keyword>
<protein>
    <submittedName>
        <fullName evidence="3">Uncharacterized protein LOC108854141 isoform X1</fullName>
    </submittedName>
</protein>
<gene>
    <name evidence="3" type="primary">LOC108854141</name>
</gene>
<keyword evidence="1" id="KW-0812">Transmembrane</keyword>
<dbReference type="AlphaFoldDB" id="A0A9W3DIY4"/>
<proteinExistence type="predicted"/>
<feature type="transmembrane region" description="Helical" evidence="1">
    <location>
        <begin position="132"/>
        <end position="165"/>
    </location>
</feature>
<reference evidence="2" key="1">
    <citation type="journal article" date="2019" name="Database">
        <title>The radish genome database (RadishGD): an integrated information resource for radish genomics.</title>
        <authorList>
            <person name="Yu H.J."/>
            <person name="Baek S."/>
            <person name="Lee Y.J."/>
            <person name="Cho A."/>
            <person name="Mun J.H."/>
        </authorList>
    </citation>
    <scope>NUCLEOTIDE SEQUENCE [LARGE SCALE GENOMIC DNA]</scope>
    <source>
        <strain evidence="2">cv. WK10039</strain>
    </source>
</reference>
<dbReference type="GeneID" id="108854141"/>
<evidence type="ECO:0000313" key="3">
    <source>
        <dbReference type="RefSeq" id="XP_056863658.1"/>
    </source>
</evidence>
<organism evidence="2 3">
    <name type="scientific">Raphanus sativus</name>
    <name type="common">Radish</name>
    <name type="synonym">Raphanus raphanistrum var. sativus</name>
    <dbReference type="NCBI Taxonomy" id="3726"/>
    <lineage>
        <taxon>Eukaryota</taxon>
        <taxon>Viridiplantae</taxon>
        <taxon>Streptophyta</taxon>
        <taxon>Embryophyta</taxon>
        <taxon>Tracheophyta</taxon>
        <taxon>Spermatophyta</taxon>
        <taxon>Magnoliopsida</taxon>
        <taxon>eudicotyledons</taxon>
        <taxon>Gunneridae</taxon>
        <taxon>Pentapetalae</taxon>
        <taxon>rosids</taxon>
        <taxon>malvids</taxon>
        <taxon>Brassicales</taxon>
        <taxon>Brassicaceae</taxon>
        <taxon>Brassiceae</taxon>
        <taxon>Raphanus</taxon>
    </lineage>
</organism>
<accession>A0A9W3DIY4</accession>
<evidence type="ECO:0000313" key="2">
    <source>
        <dbReference type="Proteomes" id="UP000504610"/>
    </source>
</evidence>
<keyword evidence="1" id="KW-1133">Transmembrane helix</keyword>
<name>A0A9W3DIY4_RAPSA</name>
<evidence type="ECO:0000256" key="1">
    <source>
        <dbReference type="SAM" id="Phobius"/>
    </source>
</evidence>
<reference evidence="3" key="2">
    <citation type="submission" date="2025-08" db="UniProtKB">
        <authorList>
            <consortium name="RefSeq"/>
        </authorList>
    </citation>
    <scope>IDENTIFICATION</scope>
    <source>
        <tissue evidence="3">Leaf</tissue>
    </source>
</reference>
<sequence>MVSRRWDPGIGVEKWIGADYHQGKGMFGSLRKFREILNRISISVIIKTKSKVSKGIISDYCDIWVSLFCKEIEIINHRFDLTETWREWNYCGFGNEEKETVAGEMAKKQGTHKRMFKQVFLSERLSKQVLSFGLGFLMFLISSMSICILFGFKSIMVLAFFLFSWSSIELPVKVKQWNTNSALFCWYWVLVELLTIIDSFIYFGSLMNYGKYGSEFWIESVLRFQQSLKQEQDRSAGITDWKKWSWTYNILVWSYGLGATVNFQVSSAMSKARVFTMEVGQKNFMASLGHNRFYFATEYHGDEVWFHYAYVYHKGLCDWRYRDQFVQGYRVFWVPTRWYLLYLLGEMNKTIIGDLTKVMVTPLFKVRWCEIVVRMDGLIFIFLYRFESISLCLPAVVPRLLVGLLVID</sequence>
<dbReference type="RefSeq" id="XP_056863658.1">
    <property type="nucleotide sequence ID" value="XM_057007678.1"/>
</dbReference>
<feature type="transmembrane region" description="Helical" evidence="1">
    <location>
        <begin position="185"/>
        <end position="204"/>
    </location>
</feature>